<keyword evidence="1" id="KW-1133">Transmembrane helix</keyword>
<evidence type="ECO:0000313" key="2">
    <source>
        <dbReference type="EMBL" id="ELS62331.1"/>
    </source>
</evidence>
<dbReference type="AlphaFoldDB" id="A0A9W5LKM5"/>
<feature type="transmembrane region" description="Helical" evidence="1">
    <location>
        <begin position="7"/>
        <end position="27"/>
    </location>
</feature>
<dbReference type="Proteomes" id="UP000011182">
    <property type="component" value="Unassembled WGS sequence"/>
</dbReference>
<dbReference type="EMBL" id="AMXN01000002">
    <property type="protein sequence ID" value="ELS62331.1"/>
    <property type="molecule type" value="Genomic_DNA"/>
</dbReference>
<evidence type="ECO:0000256" key="1">
    <source>
        <dbReference type="SAM" id="Phobius"/>
    </source>
</evidence>
<reference evidence="2 3" key="1">
    <citation type="journal article" date="2014" name="Syst. Appl. Microbiol.">
        <title>Genomic insights into the taxonomic status of the three subspecies of Bacillus subtilis.</title>
        <authorList>
            <person name="Yi H."/>
            <person name="Chun J."/>
            <person name="Cha C.J."/>
        </authorList>
    </citation>
    <scope>NUCLEOTIDE SEQUENCE [LARGE SCALE GENOMIC DNA]</scope>
    <source>
        <strain evidence="2 3">KCTC 13429</strain>
    </source>
</reference>
<evidence type="ECO:0000313" key="3">
    <source>
        <dbReference type="Proteomes" id="UP000011182"/>
    </source>
</evidence>
<sequence>MIFQNHIAIIFACEACVYLLLNSYYAALDAVSTAFFKIIRQF</sequence>
<gene>
    <name evidence="2" type="ORF">BSI_14100</name>
</gene>
<keyword evidence="1" id="KW-0472">Membrane</keyword>
<name>A0A9W5LKM5_9BACI</name>
<proteinExistence type="predicted"/>
<keyword evidence="3" id="KW-1185">Reference proteome</keyword>
<organism evidence="2 3">
    <name type="scientific">Bacillus inaquosorum KCTC 13429</name>
    <dbReference type="NCBI Taxonomy" id="1236548"/>
    <lineage>
        <taxon>Bacteria</taxon>
        <taxon>Bacillati</taxon>
        <taxon>Bacillota</taxon>
        <taxon>Bacilli</taxon>
        <taxon>Bacillales</taxon>
        <taxon>Bacillaceae</taxon>
        <taxon>Bacillus</taxon>
    </lineage>
</organism>
<keyword evidence="1" id="KW-0812">Transmembrane</keyword>
<protein>
    <submittedName>
        <fullName evidence="2">Uncharacterized protein</fullName>
    </submittedName>
</protein>
<accession>A0A9W5LKM5</accession>
<comment type="caution">
    <text evidence="2">The sequence shown here is derived from an EMBL/GenBank/DDBJ whole genome shotgun (WGS) entry which is preliminary data.</text>
</comment>